<evidence type="ECO:0000256" key="2">
    <source>
        <dbReference type="ARBA" id="ARBA00022649"/>
    </source>
</evidence>
<dbReference type="Pfam" id="PF01934">
    <property type="entry name" value="HepT-like"/>
    <property type="match status" value="1"/>
</dbReference>
<dbReference type="PANTHER" id="PTHR34139">
    <property type="entry name" value="UPF0331 PROTEIN MJ0127"/>
    <property type="match status" value="1"/>
</dbReference>
<dbReference type="GO" id="GO:0004540">
    <property type="term" value="F:RNA nuclease activity"/>
    <property type="evidence" value="ECO:0007669"/>
    <property type="project" value="InterPro"/>
</dbReference>
<keyword evidence="3" id="KW-0540">Nuclease</keyword>
<name>A0A7C5SZ77_9AQUI</name>
<evidence type="ECO:0000256" key="4">
    <source>
        <dbReference type="ARBA" id="ARBA00022741"/>
    </source>
</evidence>
<sequence length="115" mass="13937">MSERDWKLFVFDILESVNKIERYIEGMDYELFDKTDQTKDAVVRNLEIIGEASNQIPKEIRQKYSHIPWSRIISMRNRMIHGYFTVDYRIVWKIIKEDLPELKEKLEEILKGEDQ</sequence>
<comment type="similarity">
    <text evidence="6">Belongs to the HepT RNase toxin family.</text>
</comment>
<gene>
    <name evidence="7" type="ORF">ENN04_05545</name>
</gene>
<keyword evidence="4" id="KW-0547">Nucleotide-binding</keyword>
<dbReference type="PANTHER" id="PTHR34139:SF1">
    <property type="entry name" value="RNASE MJ1380-RELATED"/>
    <property type="match status" value="1"/>
</dbReference>
<evidence type="ECO:0000256" key="1">
    <source>
        <dbReference type="ARBA" id="ARBA00022553"/>
    </source>
</evidence>
<dbReference type="GO" id="GO:0110001">
    <property type="term" value="C:toxin-antitoxin complex"/>
    <property type="evidence" value="ECO:0007669"/>
    <property type="project" value="InterPro"/>
</dbReference>
<dbReference type="InterPro" id="IPR051813">
    <property type="entry name" value="HepT_RNase_toxin"/>
</dbReference>
<reference evidence="7" key="1">
    <citation type="journal article" date="2020" name="mSystems">
        <title>Genome- and Community-Level Interaction Insights into Carbon Utilization and Element Cycling Functions of Hydrothermarchaeota in Hydrothermal Sediment.</title>
        <authorList>
            <person name="Zhou Z."/>
            <person name="Liu Y."/>
            <person name="Xu W."/>
            <person name="Pan J."/>
            <person name="Luo Z.H."/>
            <person name="Li M."/>
        </authorList>
    </citation>
    <scope>NUCLEOTIDE SEQUENCE [LARGE SCALE GENOMIC DNA]</scope>
    <source>
        <strain evidence="7">SpSt-114</strain>
    </source>
</reference>
<keyword evidence="1" id="KW-0597">Phosphoprotein</keyword>
<evidence type="ECO:0000256" key="5">
    <source>
        <dbReference type="ARBA" id="ARBA00022801"/>
    </source>
</evidence>
<protein>
    <submittedName>
        <fullName evidence="7">DUF86 domain-containing protein</fullName>
    </submittedName>
</protein>
<comment type="caution">
    <text evidence="7">The sequence shown here is derived from an EMBL/GenBank/DDBJ whole genome shotgun (WGS) entry which is preliminary data.</text>
</comment>
<evidence type="ECO:0000256" key="6">
    <source>
        <dbReference type="ARBA" id="ARBA00024207"/>
    </source>
</evidence>
<proteinExistence type="inferred from homology"/>
<organism evidence="7">
    <name type="scientific">Thermocrinis ruber</name>
    <dbReference type="NCBI Taxonomy" id="75906"/>
    <lineage>
        <taxon>Bacteria</taxon>
        <taxon>Pseudomonadati</taxon>
        <taxon>Aquificota</taxon>
        <taxon>Aquificia</taxon>
        <taxon>Aquificales</taxon>
        <taxon>Aquificaceae</taxon>
        <taxon>Thermocrinis</taxon>
    </lineage>
</organism>
<dbReference type="GO" id="GO:0016787">
    <property type="term" value="F:hydrolase activity"/>
    <property type="evidence" value="ECO:0007669"/>
    <property type="project" value="UniProtKB-KW"/>
</dbReference>
<dbReference type="Gene3D" id="1.20.120.580">
    <property type="entry name" value="bsu32300-like"/>
    <property type="match status" value="1"/>
</dbReference>
<dbReference type="InterPro" id="IPR008201">
    <property type="entry name" value="HepT-like"/>
</dbReference>
<accession>A0A7C5SZ77</accession>
<keyword evidence="2" id="KW-1277">Toxin-antitoxin system</keyword>
<dbReference type="InterPro" id="IPR037038">
    <property type="entry name" value="HepT-like_sf"/>
</dbReference>
<evidence type="ECO:0000313" key="7">
    <source>
        <dbReference type="EMBL" id="HHO74089.1"/>
    </source>
</evidence>
<evidence type="ECO:0000256" key="3">
    <source>
        <dbReference type="ARBA" id="ARBA00022722"/>
    </source>
</evidence>
<dbReference type="AlphaFoldDB" id="A0A7C5SZ77"/>
<keyword evidence="5" id="KW-0378">Hydrolase</keyword>
<dbReference type="GO" id="GO:0000166">
    <property type="term" value="F:nucleotide binding"/>
    <property type="evidence" value="ECO:0007669"/>
    <property type="project" value="UniProtKB-KW"/>
</dbReference>
<dbReference type="EMBL" id="DSAC01000068">
    <property type="protein sequence ID" value="HHO74089.1"/>
    <property type="molecule type" value="Genomic_DNA"/>
</dbReference>